<feature type="domain" description="Impact N-terminal" evidence="3">
    <location>
        <begin position="64"/>
        <end position="205"/>
    </location>
</feature>
<evidence type="ECO:0000256" key="1">
    <source>
        <dbReference type="ARBA" id="ARBA00007665"/>
    </source>
</evidence>
<feature type="compositionally biased region" description="Basic and acidic residues" evidence="2">
    <location>
        <begin position="356"/>
        <end position="367"/>
    </location>
</feature>
<keyword evidence="5" id="KW-1185">Reference proteome</keyword>
<dbReference type="EMBL" id="AMWN01000005">
    <property type="protein sequence ID" value="EXJ86092.1"/>
    <property type="molecule type" value="Genomic_DNA"/>
</dbReference>
<feature type="compositionally biased region" description="Polar residues" evidence="2">
    <location>
        <begin position="311"/>
        <end position="320"/>
    </location>
</feature>
<feature type="compositionally biased region" description="Low complexity" evidence="2">
    <location>
        <begin position="246"/>
        <end position="267"/>
    </location>
</feature>
<name>W9XZV4_9EURO</name>
<dbReference type="RefSeq" id="XP_007725530.1">
    <property type="nucleotide sequence ID" value="XM_007727340.1"/>
</dbReference>
<feature type="region of interest" description="Disordered" evidence="2">
    <location>
        <begin position="291"/>
        <end position="326"/>
    </location>
</feature>
<dbReference type="HOGENOM" id="CLU_040315_2_0_1"/>
<gene>
    <name evidence="4" type="ORF">A1O1_06461</name>
</gene>
<comment type="caution">
    <text evidence="4">The sequence shown here is derived from an EMBL/GenBank/DDBJ whole genome shotgun (WGS) entry which is preliminary data.</text>
</comment>
<feature type="compositionally biased region" description="Gly residues" evidence="2">
    <location>
        <begin position="236"/>
        <end position="245"/>
    </location>
</feature>
<feature type="compositionally biased region" description="Basic and acidic residues" evidence="2">
    <location>
        <begin position="414"/>
        <end position="428"/>
    </location>
</feature>
<dbReference type="Proteomes" id="UP000019484">
    <property type="component" value="Unassembled WGS sequence"/>
</dbReference>
<organism evidence="4 5">
    <name type="scientific">Capronia coronata CBS 617.96</name>
    <dbReference type="NCBI Taxonomy" id="1182541"/>
    <lineage>
        <taxon>Eukaryota</taxon>
        <taxon>Fungi</taxon>
        <taxon>Dikarya</taxon>
        <taxon>Ascomycota</taxon>
        <taxon>Pezizomycotina</taxon>
        <taxon>Eurotiomycetes</taxon>
        <taxon>Chaetothyriomycetidae</taxon>
        <taxon>Chaetothyriales</taxon>
        <taxon>Herpotrichiellaceae</taxon>
        <taxon>Capronia</taxon>
    </lineage>
</organism>
<dbReference type="GO" id="GO:0005737">
    <property type="term" value="C:cytoplasm"/>
    <property type="evidence" value="ECO:0007669"/>
    <property type="project" value="TreeGrafter"/>
</dbReference>
<dbReference type="eggNOG" id="KOG3299">
    <property type="taxonomic scope" value="Eukaryota"/>
</dbReference>
<evidence type="ECO:0000256" key="2">
    <source>
        <dbReference type="SAM" id="MobiDB-lite"/>
    </source>
</evidence>
<feature type="region of interest" description="Disordered" evidence="2">
    <location>
        <begin position="473"/>
        <end position="496"/>
    </location>
</feature>
<dbReference type="GeneID" id="19161329"/>
<reference evidence="4 5" key="1">
    <citation type="submission" date="2013-03" db="EMBL/GenBank/DDBJ databases">
        <title>The Genome Sequence of Capronia coronata CBS 617.96.</title>
        <authorList>
            <consortium name="The Broad Institute Genomics Platform"/>
            <person name="Cuomo C."/>
            <person name="de Hoog S."/>
            <person name="Gorbushina A."/>
            <person name="Walker B."/>
            <person name="Young S.K."/>
            <person name="Zeng Q."/>
            <person name="Gargeya S."/>
            <person name="Fitzgerald M."/>
            <person name="Haas B."/>
            <person name="Abouelleil A."/>
            <person name="Allen A.W."/>
            <person name="Alvarado L."/>
            <person name="Arachchi H.M."/>
            <person name="Berlin A.M."/>
            <person name="Chapman S.B."/>
            <person name="Gainer-Dewar J."/>
            <person name="Goldberg J."/>
            <person name="Griggs A."/>
            <person name="Gujja S."/>
            <person name="Hansen M."/>
            <person name="Howarth C."/>
            <person name="Imamovic A."/>
            <person name="Ireland A."/>
            <person name="Larimer J."/>
            <person name="McCowan C."/>
            <person name="Murphy C."/>
            <person name="Pearson M."/>
            <person name="Poon T.W."/>
            <person name="Priest M."/>
            <person name="Roberts A."/>
            <person name="Saif S."/>
            <person name="Shea T."/>
            <person name="Sisk P."/>
            <person name="Sykes S."/>
            <person name="Wortman J."/>
            <person name="Nusbaum C."/>
            <person name="Birren B."/>
        </authorList>
    </citation>
    <scope>NUCLEOTIDE SEQUENCE [LARGE SCALE GENOMIC DNA]</scope>
    <source>
        <strain evidence="4 5">CBS 617.96</strain>
    </source>
</reference>
<feature type="region of interest" description="Disordered" evidence="2">
    <location>
        <begin position="216"/>
        <end position="270"/>
    </location>
</feature>
<dbReference type="InterPro" id="IPR001498">
    <property type="entry name" value="Impact_N"/>
</dbReference>
<sequence length="496" mass="53628">MATPRAPKRTFADDDGDNHDDINVCYVSNPIIDRSSTFVAHYHPRVFASGKGAGSGGGTSATSLTSIVKSLQAHPDFAAADHRMAAWRRPSGQRTLMLGGTASTQTSTSTSSSAPTSISTNTFSRPPTESGTTRSTTTSTGYNGNRVIYTVGSDDDDEKYSGKRLERVLIDMDVEGVIVVARWYGGIMLGPVRFTHIENVAKEAIGRWKMQLQLQMQAHPTTARDEKRQKVLPLGNTGGTGGPAGISGNAQKPREQAQQSQALQAQQEEAERTRLAKQLVERDNSIVVLRGLLAEKTTPTPTPRQDPTPPAEQNQSSPSASKIDYTQMPLQRLRLLDKARDATIAFILKQLDKVDAEEKEKEMEKPKNAIPATTVSTAEEGSGGDGEEAVGGINENARGEEEEHSKSPGVEEDATARDPMLDNGRLDDTTPGETGVDEWEDGNRVQQSVNEDAGVEETIIEDGNRVQQFVNEDAGVDETNVEDDGYGEAAAEHSHW</sequence>
<feature type="compositionally biased region" description="Low complexity" evidence="2">
    <location>
        <begin position="101"/>
        <end position="141"/>
    </location>
</feature>
<feature type="compositionally biased region" description="Acidic residues" evidence="2">
    <location>
        <begin position="474"/>
        <end position="486"/>
    </location>
</feature>
<dbReference type="PANTHER" id="PTHR16301">
    <property type="entry name" value="IMPACT-RELATED"/>
    <property type="match status" value="1"/>
</dbReference>
<evidence type="ECO:0000313" key="5">
    <source>
        <dbReference type="Proteomes" id="UP000019484"/>
    </source>
</evidence>
<accession>W9XZV4</accession>
<dbReference type="InterPro" id="IPR036956">
    <property type="entry name" value="Impact_N_sf"/>
</dbReference>
<evidence type="ECO:0000313" key="4">
    <source>
        <dbReference type="EMBL" id="EXJ86092.1"/>
    </source>
</evidence>
<dbReference type="Gene3D" id="3.30.230.30">
    <property type="entry name" value="Impact, N-terminal domain"/>
    <property type="match status" value="1"/>
</dbReference>
<feature type="region of interest" description="Disordered" evidence="2">
    <location>
        <begin position="356"/>
        <end position="451"/>
    </location>
</feature>
<dbReference type="AlphaFoldDB" id="W9XZV4"/>
<dbReference type="SUPFAM" id="SSF54211">
    <property type="entry name" value="Ribosomal protein S5 domain 2-like"/>
    <property type="match status" value="1"/>
</dbReference>
<feature type="region of interest" description="Disordered" evidence="2">
    <location>
        <begin position="96"/>
        <end position="159"/>
    </location>
</feature>
<dbReference type="PANTHER" id="PTHR16301:SF26">
    <property type="entry name" value="IMPACT FAMILY MEMBER C14C8.09C"/>
    <property type="match status" value="1"/>
</dbReference>
<comment type="similarity">
    <text evidence="1">Belongs to the IMPACT family.</text>
</comment>
<feature type="compositionally biased region" description="Pro residues" evidence="2">
    <location>
        <begin position="300"/>
        <end position="310"/>
    </location>
</feature>
<dbReference type="STRING" id="1182541.W9XZV4"/>
<dbReference type="OrthoDB" id="69641at2759"/>
<dbReference type="GO" id="GO:0140469">
    <property type="term" value="P:GCN2-mediated signaling"/>
    <property type="evidence" value="ECO:0007669"/>
    <property type="project" value="TreeGrafter"/>
</dbReference>
<feature type="compositionally biased region" description="Basic and acidic residues" evidence="2">
    <location>
        <begin position="397"/>
        <end position="406"/>
    </location>
</feature>
<dbReference type="InterPro" id="IPR023582">
    <property type="entry name" value="Impact"/>
</dbReference>
<protein>
    <recommendedName>
        <fullName evidence="3">Impact N-terminal domain-containing protein</fullName>
    </recommendedName>
</protein>
<evidence type="ECO:0000259" key="3">
    <source>
        <dbReference type="Pfam" id="PF01205"/>
    </source>
</evidence>
<dbReference type="InterPro" id="IPR020568">
    <property type="entry name" value="Ribosomal_Su5_D2-typ_SF"/>
</dbReference>
<proteinExistence type="inferred from homology"/>
<dbReference type="Pfam" id="PF01205">
    <property type="entry name" value="Impact_N"/>
    <property type="match status" value="1"/>
</dbReference>
<dbReference type="GO" id="GO:0006446">
    <property type="term" value="P:regulation of translational initiation"/>
    <property type="evidence" value="ECO:0007669"/>
    <property type="project" value="TreeGrafter"/>
</dbReference>